<dbReference type="GO" id="GO:0005975">
    <property type="term" value="P:carbohydrate metabolic process"/>
    <property type="evidence" value="ECO:0007669"/>
    <property type="project" value="InterPro"/>
</dbReference>
<evidence type="ECO:0000256" key="6">
    <source>
        <dbReference type="RuleBase" id="RU000489"/>
    </source>
</evidence>
<dbReference type="Gene3D" id="3.10.50.10">
    <property type="match status" value="1"/>
</dbReference>
<dbReference type="GO" id="GO:0008061">
    <property type="term" value="F:chitin binding"/>
    <property type="evidence" value="ECO:0007669"/>
    <property type="project" value="InterPro"/>
</dbReference>
<keyword evidence="4" id="KW-0624">Polysaccharide degradation</keyword>
<dbReference type="PANTHER" id="PTHR11177">
    <property type="entry name" value="CHITINASE"/>
    <property type="match status" value="1"/>
</dbReference>
<evidence type="ECO:0000256" key="7">
    <source>
        <dbReference type="RuleBase" id="RU004453"/>
    </source>
</evidence>
<dbReference type="Pfam" id="PF00704">
    <property type="entry name" value="Glyco_hydro_18"/>
    <property type="match status" value="1"/>
</dbReference>
<comment type="similarity">
    <text evidence="7">Belongs to the glycosyl hydrolase 18 family.</text>
</comment>
<keyword evidence="4" id="KW-0119">Carbohydrate metabolism</keyword>
<evidence type="ECO:0000313" key="10">
    <source>
        <dbReference type="EMBL" id="TWJ15989.1"/>
    </source>
</evidence>
<evidence type="ECO:0000256" key="2">
    <source>
        <dbReference type="ARBA" id="ARBA00012729"/>
    </source>
</evidence>
<reference evidence="10 11" key="1">
    <citation type="journal article" date="2013" name="Stand. Genomic Sci.">
        <title>Genomic Encyclopedia of Type Strains, Phase I: The one thousand microbial genomes (KMG-I) project.</title>
        <authorList>
            <person name="Kyrpides N.C."/>
            <person name="Woyke T."/>
            <person name="Eisen J.A."/>
            <person name="Garrity G."/>
            <person name="Lilburn T.G."/>
            <person name="Beck B.J."/>
            <person name="Whitman W.B."/>
            <person name="Hugenholtz P."/>
            <person name="Klenk H.P."/>
        </authorList>
    </citation>
    <scope>NUCLEOTIDE SEQUENCE [LARGE SCALE GENOMIC DNA]</scope>
    <source>
        <strain evidence="10 11">DSM 45044</strain>
    </source>
</reference>
<evidence type="ECO:0000256" key="1">
    <source>
        <dbReference type="ARBA" id="ARBA00000822"/>
    </source>
</evidence>
<keyword evidence="3 6" id="KW-0378">Hydrolase</keyword>
<evidence type="ECO:0000259" key="9">
    <source>
        <dbReference type="PROSITE" id="PS51910"/>
    </source>
</evidence>
<proteinExistence type="inferred from homology"/>
<dbReference type="SMART" id="SM00636">
    <property type="entry name" value="Glyco_18"/>
    <property type="match status" value="1"/>
</dbReference>
<dbReference type="PROSITE" id="PS51910">
    <property type="entry name" value="GH18_2"/>
    <property type="match status" value="1"/>
</dbReference>
<name>A0A562VDM8_9ACTN</name>
<dbReference type="Proteomes" id="UP000321617">
    <property type="component" value="Unassembled WGS sequence"/>
</dbReference>
<dbReference type="PANTHER" id="PTHR11177:SF317">
    <property type="entry name" value="CHITINASE 12-RELATED"/>
    <property type="match status" value="1"/>
</dbReference>
<comment type="caution">
    <text evidence="10">The sequence shown here is derived from an EMBL/GenBank/DDBJ whole genome shotgun (WGS) entry which is preliminary data.</text>
</comment>
<feature type="domain" description="GH18" evidence="9">
    <location>
        <begin position="34"/>
        <end position="445"/>
    </location>
</feature>
<dbReference type="AlphaFoldDB" id="A0A562VDM8"/>
<feature type="chain" id="PRO_5039137727" description="chitinase" evidence="8">
    <location>
        <begin position="22"/>
        <end position="445"/>
    </location>
</feature>
<dbReference type="GO" id="GO:0008843">
    <property type="term" value="F:endochitinase activity"/>
    <property type="evidence" value="ECO:0007669"/>
    <property type="project" value="UniProtKB-EC"/>
</dbReference>
<evidence type="ECO:0000313" key="11">
    <source>
        <dbReference type="Proteomes" id="UP000321617"/>
    </source>
</evidence>
<accession>A0A562VDM8</accession>
<evidence type="ECO:0000256" key="5">
    <source>
        <dbReference type="ARBA" id="ARBA00023295"/>
    </source>
</evidence>
<feature type="signal peptide" evidence="8">
    <location>
        <begin position="1"/>
        <end position="21"/>
    </location>
</feature>
<comment type="catalytic activity">
    <reaction evidence="1">
        <text>Random endo-hydrolysis of N-acetyl-beta-D-glucosaminide (1-&gt;4)-beta-linkages in chitin and chitodextrins.</text>
        <dbReference type="EC" id="3.2.1.14"/>
    </reaction>
</comment>
<dbReference type="InterPro" id="IPR001579">
    <property type="entry name" value="Glyco_hydro_18_chit_AS"/>
</dbReference>
<keyword evidence="4" id="KW-0146">Chitin degradation</keyword>
<sequence length="445" mass="46914">MRSRIPLAVAAVIATAASGLAVTTANAEAATEPINLAYYSRSNVVGNADDFYLKEVHESGAAADLTHLAYAFAEVELDNQDPAENGELCGTADWGDYNFVVPAEHSVDGVADQPGDRLAGQFHQLAKLKELHPDLKVTISLGGGGGVGGEGAGARFTAIAADPALRARFIEDCVDTFLRGDLPLRGDNLGHTRGGPGAAYGVFDGIDIDWEWSTPDNRDDYAALHTEFRAALDAYGAEVGRHFSLNTTFPGFVDLPATGVDYDVAEIFAAVDFATVQGYGLHAAWGPGNYQTNHQAQLFSPADDPAHPDWRSSAATAVTYLLAHGAPAEKIVLGVPAYAEGWTGVPGANLGLYQVGTGPAAGSDGHAELYDAIRDAPGAVYIDFQAVAAYKYDGDDWWSYDTPQTIAEKTRYALDNGLGGMMMWQLLGDRDNDLVGTIAAVQAAG</sequence>
<evidence type="ECO:0000256" key="8">
    <source>
        <dbReference type="SAM" id="SignalP"/>
    </source>
</evidence>
<organism evidence="10 11">
    <name type="scientific">Stackebrandtia albiflava</name>
    <dbReference type="NCBI Taxonomy" id="406432"/>
    <lineage>
        <taxon>Bacteria</taxon>
        <taxon>Bacillati</taxon>
        <taxon>Actinomycetota</taxon>
        <taxon>Actinomycetes</taxon>
        <taxon>Glycomycetales</taxon>
        <taxon>Glycomycetaceae</taxon>
        <taxon>Stackebrandtia</taxon>
    </lineage>
</organism>
<dbReference type="EMBL" id="VLLL01000005">
    <property type="protein sequence ID" value="TWJ15989.1"/>
    <property type="molecule type" value="Genomic_DNA"/>
</dbReference>
<gene>
    <name evidence="10" type="ORF">LX16_1709</name>
</gene>
<dbReference type="GO" id="GO:0006032">
    <property type="term" value="P:chitin catabolic process"/>
    <property type="evidence" value="ECO:0007669"/>
    <property type="project" value="UniProtKB-KW"/>
</dbReference>
<dbReference type="RefSeq" id="WP_158645527.1">
    <property type="nucleotide sequence ID" value="NZ_BAABIJ010000001.1"/>
</dbReference>
<keyword evidence="8" id="KW-0732">Signal</keyword>
<dbReference type="InterPro" id="IPR050314">
    <property type="entry name" value="Glycosyl_Hydrlase_18"/>
</dbReference>
<protein>
    <recommendedName>
        <fullName evidence="2">chitinase</fullName>
        <ecNumber evidence="2">3.2.1.14</ecNumber>
    </recommendedName>
</protein>
<dbReference type="EC" id="3.2.1.14" evidence="2"/>
<dbReference type="InterPro" id="IPR011583">
    <property type="entry name" value="Chitinase_II/V-like_cat"/>
</dbReference>
<dbReference type="InterPro" id="IPR001223">
    <property type="entry name" value="Glyco_hydro18_cat"/>
</dbReference>
<dbReference type="InterPro" id="IPR017853">
    <property type="entry name" value="GH"/>
</dbReference>
<dbReference type="OrthoDB" id="9775889at2"/>
<dbReference type="InterPro" id="IPR029070">
    <property type="entry name" value="Chitinase_insertion_sf"/>
</dbReference>
<evidence type="ECO:0000256" key="4">
    <source>
        <dbReference type="ARBA" id="ARBA00023024"/>
    </source>
</evidence>
<dbReference type="Gene3D" id="3.20.20.80">
    <property type="entry name" value="Glycosidases"/>
    <property type="match status" value="1"/>
</dbReference>
<dbReference type="SUPFAM" id="SSF54556">
    <property type="entry name" value="Chitinase insertion domain"/>
    <property type="match status" value="1"/>
</dbReference>
<dbReference type="PROSITE" id="PS01095">
    <property type="entry name" value="GH18_1"/>
    <property type="match status" value="1"/>
</dbReference>
<keyword evidence="5 6" id="KW-0326">Glycosidase</keyword>
<keyword evidence="11" id="KW-1185">Reference proteome</keyword>
<evidence type="ECO:0000256" key="3">
    <source>
        <dbReference type="ARBA" id="ARBA00022801"/>
    </source>
</evidence>
<dbReference type="SUPFAM" id="SSF51445">
    <property type="entry name" value="(Trans)glycosidases"/>
    <property type="match status" value="1"/>
</dbReference>